<keyword evidence="8" id="KW-1133">Transmembrane helix</keyword>
<accession>A0A1T4UR03</accession>
<dbReference type="SUPFAM" id="SSF56954">
    <property type="entry name" value="Outer membrane efflux proteins (OEP)"/>
    <property type="match status" value="1"/>
</dbReference>
<evidence type="ECO:0000256" key="5">
    <source>
        <dbReference type="ARBA" id="ARBA00022692"/>
    </source>
</evidence>
<dbReference type="Proteomes" id="UP000190162">
    <property type="component" value="Unassembled WGS sequence"/>
</dbReference>
<keyword evidence="7" id="KW-0998">Cell outer membrane</keyword>
<keyword evidence="6 8" id="KW-0472">Membrane</keyword>
<evidence type="ECO:0000256" key="6">
    <source>
        <dbReference type="ARBA" id="ARBA00023136"/>
    </source>
</evidence>
<dbReference type="GO" id="GO:0015288">
    <property type="term" value="F:porin activity"/>
    <property type="evidence" value="ECO:0007669"/>
    <property type="project" value="TreeGrafter"/>
</dbReference>
<dbReference type="AlphaFoldDB" id="A0A1T4UR03"/>
<dbReference type="OrthoDB" id="9814637at2"/>
<evidence type="ECO:0000256" key="3">
    <source>
        <dbReference type="ARBA" id="ARBA00022448"/>
    </source>
</evidence>
<comment type="similarity">
    <text evidence="2">Belongs to the outer membrane factor (OMF) (TC 1.B.17) family.</text>
</comment>
<keyword evidence="5 8" id="KW-0812">Transmembrane</keyword>
<feature type="transmembrane region" description="Helical" evidence="8">
    <location>
        <begin position="28"/>
        <end position="49"/>
    </location>
</feature>
<dbReference type="PANTHER" id="PTHR30026">
    <property type="entry name" value="OUTER MEMBRANE PROTEIN TOLC"/>
    <property type="match status" value="1"/>
</dbReference>
<keyword evidence="10" id="KW-1185">Reference proteome</keyword>
<organism evidence="9 10">
    <name type="scientific">Enterovibrio nigricans DSM 22720</name>
    <dbReference type="NCBI Taxonomy" id="1121868"/>
    <lineage>
        <taxon>Bacteria</taxon>
        <taxon>Pseudomonadati</taxon>
        <taxon>Pseudomonadota</taxon>
        <taxon>Gammaproteobacteria</taxon>
        <taxon>Vibrionales</taxon>
        <taxon>Vibrionaceae</taxon>
        <taxon>Enterovibrio</taxon>
    </lineage>
</organism>
<dbReference type="GO" id="GO:0015562">
    <property type="term" value="F:efflux transmembrane transporter activity"/>
    <property type="evidence" value="ECO:0007669"/>
    <property type="project" value="InterPro"/>
</dbReference>
<evidence type="ECO:0000256" key="8">
    <source>
        <dbReference type="SAM" id="Phobius"/>
    </source>
</evidence>
<gene>
    <name evidence="9" type="ORF">SAMN02745132_02264</name>
</gene>
<dbReference type="PANTHER" id="PTHR30026:SF22">
    <property type="entry name" value="OUTER MEMBRANE EFFLUX PROTEIN"/>
    <property type="match status" value="1"/>
</dbReference>
<evidence type="ECO:0000313" key="10">
    <source>
        <dbReference type="Proteomes" id="UP000190162"/>
    </source>
</evidence>
<name>A0A1T4UR03_9GAMM</name>
<keyword evidence="3" id="KW-0813">Transport</keyword>
<dbReference type="GO" id="GO:0009279">
    <property type="term" value="C:cell outer membrane"/>
    <property type="evidence" value="ECO:0007669"/>
    <property type="project" value="UniProtKB-SubCell"/>
</dbReference>
<dbReference type="EMBL" id="FUXU01000025">
    <property type="protein sequence ID" value="SKA55073.1"/>
    <property type="molecule type" value="Genomic_DNA"/>
</dbReference>
<evidence type="ECO:0000256" key="4">
    <source>
        <dbReference type="ARBA" id="ARBA00022452"/>
    </source>
</evidence>
<evidence type="ECO:0000256" key="1">
    <source>
        <dbReference type="ARBA" id="ARBA00004442"/>
    </source>
</evidence>
<reference evidence="10" key="1">
    <citation type="submission" date="2017-02" db="EMBL/GenBank/DDBJ databases">
        <authorList>
            <person name="Varghese N."/>
            <person name="Submissions S."/>
        </authorList>
    </citation>
    <scope>NUCLEOTIDE SEQUENCE [LARGE SCALE GENOMIC DNA]</scope>
    <source>
        <strain evidence="10">DSM 22720</strain>
    </source>
</reference>
<comment type="subcellular location">
    <subcellularLocation>
        <location evidence="1">Cell outer membrane</location>
    </subcellularLocation>
</comment>
<keyword evidence="4" id="KW-1134">Transmembrane beta strand</keyword>
<evidence type="ECO:0000256" key="2">
    <source>
        <dbReference type="ARBA" id="ARBA00007613"/>
    </source>
</evidence>
<evidence type="ECO:0000256" key="7">
    <source>
        <dbReference type="ARBA" id="ARBA00023237"/>
    </source>
</evidence>
<dbReference type="Pfam" id="PF02321">
    <property type="entry name" value="OEP"/>
    <property type="match status" value="2"/>
</dbReference>
<proteinExistence type="inferred from homology"/>
<protein>
    <submittedName>
        <fullName evidence="9">Outer membrane protein, adhesin transport system</fullName>
    </submittedName>
</protein>
<sequence>MSKSTSHKRHRLANVQSHLLRLSQQTKYLCKFLMLVALSLTTTVFSLSINAQSLEQAVATTLTLNPLIKEAYNEFKSRHENIDASTGGYLPSLDLEAGIGYSDYNNDSNKGDYHPQDVRLSLRQLIWDGAITYNDIQRTKAEAEAQCYQLLADIQDTALSVVEVYLDVLRAQQILTLTRSNLTTHEEITADVNKLAESGVSSSSDLTQAQGRLAQAHTNVLSAQSNLEDKITEFEQIVGTSPNALVTPEVDALFIPRSLAEALNIARKNNPVIHVAHHDVDAAKYQYNQAKGDMYPTFTIEASQEWGEELDGTPGNTDEFQAMLRMRYNLFNGGTDAAESRSAAYQINKAKNIRNNAHRLLNESTRLAWSAKELAEKQTSFLQQHVDAASDTLIAYEKQYLIGRRTLLDLLNTENELFDARRSYLDAYFSGILARYRVLNATGLLLSELRVETPEEWQTSVYSSNDEGDKE</sequence>
<dbReference type="InterPro" id="IPR003423">
    <property type="entry name" value="OMP_efflux"/>
</dbReference>
<evidence type="ECO:0000313" key="9">
    <source>
        <dbReference type="EMBL" id="SKA55073.1"/>
    </source>
</evidence>
<dbReference type="Gene3D" id="1.20.1600.10">
    <property type="entry name" value="Outer membrane efflux proteins (OEP)"/>
    <property type="match status" value="1"/>
</dbReference>
<dbReference type="GO" id="GO:1990281">
    <property type="term" value="C:efflux pump complex"/>
    <property type="evidence" value="ECO:0007669"/>
    <property type="project" value="TreeGrafter"/>
</dbReference>
<dbReference type="NCBIfam" id="TIGR01844">
    <property type="entry name" value="type_I_sec_TolC"/>
    <property type="match status" value="1"/>
</dbReference>
<dbReference type="InterPro" id="IPR051906">
    <property type="entry name" value="TolC-like"/>
</dbReference>
<dbReference type="InterPro" id="IPR010130">
    <property type="entry name" value="T1SS_OMP_TolC"/>
</dbReference>